<feature type="compositionally biased region" description="Polar residues" evidence="6">
    <location>
        <begin position="893"/>
        <end position="903"/>
    </location>
</feature>
<dbReference type="InterPro" id="IPR036236">
    <property type="entry name" value="Znf_C2H2_sf"/>
</dbReference>
<protein>
    <recommendedName>
        <fullName evidence="7">C2H2-type domain-containing protein</fullName>
    </recommendedName>
</protein>
<feature type="compositionally biased region" description="Basic residues" evidence="6">
    <location>
        <begin position="842"/>
        <end position="854"/>
    </location>
</feature>
<accession>A0A4Y2I918</accession>
<feature type="compositionally biased region" description="Low complexity" evidence="6">
    <location>
        <begin position="1021"/>
        <end position="1036"/>
    </location>
</feature>
<gene>
    <name evidence="8" type="ORF">AVEN_129927_1</name>
</gene>
<organism evidence="8 9">
    <name type="scientific">Araneus ventricosus</name>
    <name type="common">Orbweaver spider</name>
    <name type="synonym">Epeira ventricosa</name>
    <dbReference type="NCBI Taxonomy" id="182803"/>
    <lineage>
        <taxon>Eukaryota</taxon>
        <taxon>Metazoa</taxon>
        <taxon>Ecdysozoa</taxon>
        <taxon>Arthropoda</taxon>
        <taxon>Chelicerata</taxon>
        <taxon>Arachnida</taxon>
        <taxon>Araneae</taxon>
        <taxon>Araneomorphae</taxon>
        <taxon>Entelegynae</taxon>
        <taxon>Araneoidea</taxon>
        <taxon>Araneidae</taxon>
        <taxon>Araneus</taxon>
    </lineage>
</organism>
<feature type="region of interest" description="Disordered" evidence="6">
    <location>
        <begin position="793"/>
        <end position="910"/>
    </location>
</feature>
<feature type="compositionally biased region" description="Basic residues" evidence="6">
    <location>
        <begin position="1038"/>
        <end position="1059"/>
    </location>
</feature>
<keyword evidence="9" id="KW-1185">Reference proteome</keyword>
<feature type="compositionally biased region" description="Low complexity" evidence="6">
    <location>
        <begin position="873"/>
        <end position="885"/>
    </location>
</feature>
<reference evidence="8 9" key="1">
    <citation type="journal article" date="2019" name="Sci. Rep.">
        <title>Orb-weaving spider Araneus ventricosus genome elucidates the spidroin gene catalogue.</title>
        <authorList>
            <person name="Kono N."/>
            <person name="Nakamura H."/>
            <person name="Ohtoshi R."/>
            <person name="Moran D.A.P."/>
            <person name="Shinohara A."/>
            <person name="Yoshida Y."/>
            <person name="Fujiwara M."/>
            <person name="Mori M."/>
            <person name="Tomita M."/>
            <person name="Arakawa K."/>
        </authorList>
    </citation>
    <scope>NUCLEOTIDE SEQUENCE [LARGE SCALE GENOMIC DNA]</scope>
</reference>
<feature type="domain" description="C2H2-type" evidence="7">
    <location>
        <begin position="60"/>
        <end position="87"/>
    </location>
</feature>
<keyword evidence="2" id="KW-0677">Repeat</keyword>
<evidence type="ECO:0000256" key="6">
    <source>
        <dbReference type="SAM" id="MobiDB-lite"/>
    </source>
</evidence>
<sequence>MDFTCKGCSLSFKDQFALFMHFSTNLCVAKQTEKTDFCPSTESENRTVLDLKHLRSEGSNVCEVCGKYCWPFRGLAKHIFTHVGAMPYFCPFCHFSSLSKLHLQIHIFHHGSRAKNGNQKFLSKLNKAHVCDLCSCAFTDWKDLAIHYVKHLKEAPFKCGICCVVFLEELDFIIHRHLHKVSPFCELCQVSFNTRLDCLEHVLTHNKSKMFRKFSLVVPCERLKRLKANWYHDFFSGSSICDQYSLDNPNQSHNFFAEENSSACFENREESKFLYLNCPSTQTASQQPPASSDFTSTDKFGNFQNINFDVGENGTALSKAALENREEDESILGLSVKPLEFDSSGYEKTLERTINPLECSNNLKPSSTNELDANIAVTSDMCAIETESIQSSVHPIKCSNTKLKLKEPFVNLAEFPGYMQDIESCRNFKKKQKLKVDLRKLRRQKNLRSSVLNKSPLFSEDESIDENLHKRKRGTDYDFYSMQFITNHSKPVFDYSKRNNHKNDEVEIRENVSHLCEVIFEEGEEDVSLNCSLSKKFTKCDSASEKPPEECLNSSILSRSYQTSFQRKWNFTYTFVDGRYKLIKIPNNNCTKQQLNCYKDADTFNKDESKHEVGILSSDGKENVCEGNSNEQMTKGEMCDIDITCDEQKSEELVYISNMFQKKNYKFDYQMVNSNPIVRKLSSKETPVNLKLDNSKIWYETQHNILYSPNYWRKPSKNKENKGDHLVDLVRNLKEVFILLDKLPSYVHDMPSFRKYLKANKNKNGHLSSLYQKSSNLSGLSGKSRMPLKVKKTNLKNKTPITNIENSSSDDSTFSDNSSSTGEMLHRVHGKPRRQRVGGTHKTNKTNSKTKRTTSKLPVRSIPQKTEEDFSSDDFTFSDSSSSTDEMLHRLPGSNQRQTNKTNSKTKRTASKLPVKFIPQKTEDFSFNDSLSDDSTFSESLSIGEMLHCSHGSPQRRRVCGTRKINKKNSKTKKTASKLPVRSSPQNTLEDSSATETCPEFFSDSSSGISDFMHRWLLNSKRNSGSSSSQKSALPSVRTKKSIPKVHQKLPHKHKRKPKTSLNSIRERQPFVHLWKLPNNIYERHLKCKPIMLSSLSPMIEKIEESCEKQPATSQVLQDHNYCLPSVSSSILLEHNYC</sequence>
<dbReference type="PANTHER" id="PTHR24379:SF121">
    <property type="entry name" value="C2H2-TYPE DOMAIN-CONTAINING PROTEIN"/>
    <property type="match status" value="1"/>
</dbReference>
<dbReference type="OrthoDB" id="6430911at2759"/>
<feature type="region of interest" description="Disordered" evidence="6">
    <location>
        <begin position="1021"/>
        <end position="1062"/>
    </location>
</feature>
<dbReference type="SUPFAM" id="SSF57667">
    <property type="entry name" value="beta-beta-alpha zinc fingers"/>
    <property type="match status" value="2"/>
</dbReference>
<evidence type="ECO:0000256" key="3">
    <source>
        <dbReference type="ARBA" id="ARBA00022771"/>
    </source>
</evidence>
<keyword evidence="4" id="KW-0862">Zinc</keyword>
<keyword evidence="3 5" id="KW-0863">Zinc-finger</keyword>
<dbReference type="InterPro" id="IPR013087">
    <property type="entry name" value="Znf_C2H2_type"/>
</dbReference>
<comment type="caution">
    <text evidence="8">The sequence shown here is derived from an EMBL/GenBank/DDBJ whole genome shotgun (WGS) entry which is preliminary data.</text>
</comment>
<dbReference type="Gene3D" id="3.30.160.60">
    <property type="entry name" value="Classic Zinc Finger"/>
    <property type="match status" value="2"/>
</dbReference>
<evidence type="ECO:0000259" key="7">
    <source>
        <dbReference type="PROSITE" id="PS50157"/>
    </source>
</evidence>
<evidence type="ECO:0000313" key="9">
    <source>
        <dbReference type="Proteomes" id="UP000499080"/>
    </source>
</evidence>
<feature type="compositionally biased region" description="Basic residues" evidence="6">
    <location>
        <begin position="954"/>
        <end position="976"/>
    </location>
</feature>
<dbReference type="PROSITE" id="PS00028">
    <property type="entry name" value="ZINC_FINGER_C2H2_1"/>
    <property type="match status" value="4"/>
</dbReference>
<feature type="compositionally biased region" description="Low complexity" evidence="6">
    <location>
        <begin position="796"/>
        <end position="821"/>
    </location>
</feature>
<dbReference type="GO" id="GO:0008270">
    <property type="term" value="F:zinc ion binding"/>
    <property type="evidence" value="ECO:0007669"/>
    <property type="project" value="UniProtKB-KW"/>
</dbReference>
<dbReference type="SMART" id="SM00355">
    <property type="entry name" value="ZnF_C2H2"/>
    <property type="match status" value="6"/>
</dbReference>
<dbReference type="Proteomes" id="UP000499080">
    <property type="component" value="Unassembled WGS sequence"/>
</dbReference>
<dbReference type="PANTHER" id="PTHR24379">
    <property type="entry name" value="KRAB AND ZINC FINGER DOMAIN-CONTAINING"/>
    <property type="match status" value="1"/>
</dbReference>
<evidence type="ECO:0000256" key="4">
    <source>
        <dbReference type="ARBA" id="ARBA00022833"/>
    </source>
</evidence>
<feature type="compositionally biased region" description="Polar residues" evidence="6">
    <location>
        <begin position="983"/>
        <end position="996"/>
    </location>
</feature>
<dbReference type="AlphaFoldDB" id="A0A4Y2I918"/>
<feature type="region of interest" description="Disordered" evidence="6">
    <location>
        <begin position="948"/>
        <end position="998"/>
    </location>
</feature>
<dbReference type="PROSITE" id="PS50157">
    <property type="entry name" value="ZINC_FINGER_C2H2_2"/>
    <property type="match status" value="2"/>
</dbReference>
<evidence type="ECO:0000313" key="8">
    <source>
        <dbReference type="EMBL" id="GBM74227.1"/>
    </source>
</evidence>
<feature type="compositionally biased region" description="Basic residues" evidence="6">
    <location>
        <begin position="827"/>
        <end position="836"/>
    </location>
</feature>
<evidence type="ECO:0000256" key="1">
    <source>
        <dbReference type="ARBA" id="ARBA00022723"/>
    </source>
</evidence>
<evidence type="ECO:0000256" key="2">
    <source>
        <dbReference type="ARBA" id="ARBA00022737"/>
    </source>
</evidence>
<name>A0A4Y2I918_ARAVE</name>
<proteinExistence type="predicted"/>
<keyword evidence="1" id="KW-0479">Metal-binding</keyword>
<evidence type="ECO:0000256" key="5">
    <source>
        <dbReference type="PROSITE-ProRule" id="PRU00042"/>
    </source>
</evidence>
<feature type="domain" description="C2H2-type" evidence="7">
    <location>
        <begin position="129"/>
        <end position="156"/>
    </location>
</feature>
<dbReference type="EMBL" id="BGPR01002484">
    <property type="protein sequence ID" value="GBM74227.1"/>
    <property type="molecule type" value="Genomic_DNA"/>
</dbReference>